<comment type="similarity">
    <text evidence="5 6">Belongs to the complex I subunit 1 family.</text>
</comment>
<dbReference type="PROSITE" id="PS00667">
    <property type="entry name" value="COMPLEX1_ND1_1"/>
    <property type="match status" value="1"/>
</dbReference>
<dbReference type="EC" id="7.1.1.-" evidence="5"/>
<proteinExistence type="inferred from homology"/>
<comment type="catalytic activity">
    <reaction evidence="5">
        <text>a quinone + NADH + 5 H(+)(in) = a quinol + NAD(+) + 4 H(+)(out)</text>
        <dbReference type="Rhea" id="RHEA:57888"/>
        <dbReference type="ChEBI" id="CHEBI:15378"/>
        <dbReference type="ChEBI" id="CHEBI:24646"/>
        <dbReference type="ChEBI" id="CHEBI:57540"/>
        <dbReference type="ChEBI" id="CHEBI:57945"/>
        <dbReference type="ChEBI" id="CHEBI:132124"/>
    </reaction>
</comment>
<dbReference type="GO" id="GO:0003954">
    <property type="term" value="F:NADH dehydrogenase activity"/>
    <property type="evidence" value="ECO:0007669"/>
    <property type="project" value="TreeGrafter"/>
</dbReference>
<feature type="transmembrane region" description="Helical" evidence="5">
    <location>
        <begin position="266"/>
        <end position="289"/>
    </location>
</feature>
<dbReference type="GO" id="GO:0005886">
    <property type="term" value="C:plasma membrane"/>
    <property type="evidence" value="ECO:0007669"/>
    <property type="project" value="UniProtKB-SubCell"/>
</dbReference>
<dbReference type="PROSITE" id="PS00668">
    <property type="entry name" value="COMPLEX1_ND1_2"/>
    <property type="match status" value="1"/>
</dbReference>
<dbReference type="GO" id="GO:0016655">
    <property type="term" value="F:oxidoreductase activity, acting on NAD(P)H, quinone or similar compound as acceptor"/>
    <property type="evidence" value="ECO:0007669"/>
    <property type="project" value="UniProtKB-UniRule"/>
</dbReference>
<evidence type="ECO:0000256" key="6">
    <source>
        <dbReference type="RuleBase" id="RU000471"/>
    </source>
</evidence>
<evidence type="ECO:0000256" key="7">
    <source>
        <dbReference type="SAM" id="MobiDB-lite"/>
    </source>
</evidence>
<feature type="transmembrane region" description="Helical" evidence="5">
    <location>
        <begin position="188"/>
        <end position="207"/>
    </location>
</feature>
<comment type="subunit">
    <text evidence="5">NDH-1 is composed of 14 different subunits. Subunits NuoA, H, J, K, L, M, N constitute the membrane sector of the complex.</text>
</comment>
<feature type="compositionally biased region" description="Basic and acidic residues" evidence="7">
    <location>
        <begin position="404"/>
        <end position="415"/>
    </location>
</feature>
<feature type="transmembrane region" description="Helical" evidence="5">
    <location>
        <begin position="372"/>
        <end position="394"/>
    </location>
</feature>
<feature type="transmembrane region" description="Helical" evidence="5">
    <location>
        <begin position="104"/>
        <end position="126"/>
    </location>
</feature>
<keyword evidence="5" id="KW-0874">Quinone</keyword>
<protein>
    <recommendedName>
        <fullName evidence="5">NADH-quinone oxidoreductase subunit H</fullName>
        <ecNumber evidence="5">7.1.1.-</ecNumber>
    </recommendedName>
    <alternativeName>
        <fullName evidence="5">NADH dehydrogenase I subunit H</fullName>
    </alternativeName>
    <alternativeName>
        <fullName evidence="5">NDH-1 subunit H</fullName>
    </alternativeName>
</protein>
<feature type="compositionally biased region" description="Basic and acidic residues" evidence="7">
    <location>
        <begin position="447"/>
        <end position="456"/>
    </location>
</feature>
<dbReference type="Pfam" id="PF00146">
    <property type="entry name" value="NADHdh"/>
    <property type="match status" value="1"/>
</dbReference>
<keyword evidence="2 5" id="KW-0812">Transmembrane</keyword>
<keyword evidence="5" id="KW-1278">Translocase</keyword>
<dbReference type="GO" id="GO:0048038">
    <property type="term" value="F:quinone binding"/>
    <property type="evidence" value="ECO:0007669"/>
    <property type="project" value="UniProtKB-KW"/>
</dbReference>
<keyword evidence="4 5" id="KW-0472">Membrane</keyword>
<gene>
    <name evidence="5" type="primary">nuoH</name>
    <name evidence="8" type="ORF">HNR61_005678</name>
</gene>
<keyword evidence="3 5" id="KW-1133">Transmembrane helix</keyword>
<feature type="transmembrane region" description="Helical" evidence="5">
    <location>
        <begin position="309"/>
        <end position="328"/>
    </location>
</feature>
<dbReference type="NCBIfam" id="NF004741">
    <property type="entry name" value="PRK06076.1-2"/>
    <property type="match status" value="1"/>
</dbReference>
<dbReference type="RefSeq" id="WP_182846167.1">
    <property type="nucleotide sequence ID" value="NZ_BAAALP010000001.1"/>
</dbReference>
<reference evidence="8 9" key="1">
    <citation type="submission" date="2020-08" db="EMBL/GenBank/DDBJ databases">
        <title>Genomic Encyclopedia of Type Strains, Phase IV (KMG-IV): sequencing the most valuable type-strain genomes for metagenomic binning, comparative biology and taxonomic classification.</title>
        <authorList>
            <person name="Goeker M."/>
        </authorList>
    </citation>
    <scope>NUCLEOTIDE SEQUENCE [LARGE SCALE GENOMIC DNA]</scope>
    <source>
        <strain evidence="8 9">DSM 44197</strain>
    </source>
</reference>
<dbReference type="PANTHER" id="PTHR11432">
    <property type="entry name" value="NADH DEHYDROGENASE SUBUNIT 1"/>
    <property type="match status" value="1"/>
</dbReference>
<dbReference type="InterPro" id="IPR018086">
    <property type="entry name" value="NADH_UbQ_OxRdtase_su1_CS"/>
</dbReference>
<evidence type="ECO:0000256" key="3">
    <source>
        <dbReference type="ARBA" id="ARBA00022989"/>
    </source>
</evidence>
<organism evidence="8 9">
    <name type="scientific">Actinomadura namibiensis</name>
    <dbReference type="NCBI Taxonomy" id="182080"/>
    <lineage>
        <taxon>Bacteria</taxon>
        <taxon>Bacillati</taxon>
        <taxon>Actinomycetota</taxon>
        <taxon>Actinomycetes</taxon>
        <taxon>Streptosporangiales</taxon>
        <taxon>Thermomonosporaceae</taxon>
        <taxon>Actinomadura</taxon>
    </lineage>
</organism>
<feature type="region of interest" description="Disordered" evidence="7">
    <location>
        <begin position="404"/>
        <end position="462"/>
    </location>
</feature>
<comment type="function">
    <text evidence="5">NDH-1 shuttles electrons from NADH, via FMN and iron-sulfur (Fe-S) centers, to quinones in the respiratory chain. The immediate electron acceptor for the enzyme in this species is believed to be ubiquinone. Couples the redox reaction to proton translocation (for every two electrons transferred, four hydrogen ions are translocated across the cytoplasmic membrane), and thus conserves the redox energy in a proton gradient. This subunit may bind ubiquinone.</text>
</comment>
<dbReference type="Proteomes" id="UP000572680">
    <property type="component" value="Unassembled WGS sequence"/>
</dbReference>
<dbReference type="HAMAP" id="MF_01350">
    <property type="entry name" value="NDH1_NuoH"/>
    <property type="match status" value="1"/>
</dbReference>
<dbReference type="AlphaFoldDB" id="A0A7W3LTK6"/>
<feature type="transmembrane region" description="Helical" evidence="5">
    <location>
        <begin position="146"/>
        <end position="167"/>
    </location>
</feature>
<dbReference type="PANTHER" id="PTHR11432:SF3">
    <property type="entry name" value="NADH-UBIQUINONE OXIDOREDUCTASE CHAIN 1"/>
    <property type="match status" value="1"/>
</dbReference>
<keyword evidence="5" id="KW-1003">Cell membrane</keyword>
<dbReference type="EMBL" id="JACJIA010000008">
    <property type="protein sequence ID" value="MBA8954024.1"/>
    <property type="molecule type" value="Genomic_DNA"/>
</dbReference>
<keyword evidence="5 6" id="KW-0520">NAD</keyword>
<feature type="transmembrane region" description="Helical" evidence="5">
    <location>
        <begin position="34"/>
        <end position="58"/>
    </location>
</feature>
<evidence type="ECO:0000313" key="8">
    <source>
        <dbReference type="EMBL" id="MBA8954024.1"/>
    </source>
</evidence>
<feature type="transmembrane region" description="Helical" evidence="5">
    <location>
        <begin position="219"/>
        <end position="237"/>
    </location>
</feature>
<evidence type="ECO:0000256" key="4">
    <source>
        <dbReference type="ARBA" id="ARBA00023136"/>
    </source>
</evidence>
<keyword evidence="9" id="KW-1185">Reference proteome</keyword>
<evidence type="ECO:0000256" key="2">
    <source>
        <dbReference type="ARBA" id="ARBA00022692"/>
    </source>
</evidence>
<comment type="caution">
    <text evidence="8">The sequence shown here is derived from an EMBL/GenBank/DDBJ whole genome shotgun (WGS) entry which is preliminary data.</text>
</comment>
<feature type="transmembrane region" description="Helical" evidence="5">
    <location>
        <begin position="348"/>
        <end position="366"/>
    </location>
</feature>
<comment type="subcellular location">
    <subcellularLocation>
        <location evidence="5 6">Cell membrane</location>
        <topology evidence="5 6">Multi-pass membrane protein</topology>
    </subcellularLocation>
    <subcellularLocation>
        <location evidence="1">Membrane</location>
        <topology evidence="1">Multi-pass membrane protein</topology>
    </subcellularLocation>
</comment>
<evidence type="ECO:0000313" key="9">
    <source>
        <dbReference type="Proteomes" id="UP000572680"/>
    </source>
</evidence>
<sequence length="462" mass="50355">MSALARTAELTQAAVLAGPAPSDPTLSSFGRDPWWLIGGKVLVIFVFLVLTVLMSMWVERRVIGRMQLRVGPNRCGPFGLLQGLADGIKLALKEDIVPRQVDKVVFVLAPIMSAVPAFISFAIIPFGPTVSVFGHHTALQGTDLPVAVLLVLAMSSMGVYGIVLAGWSSMSPYSLLGGLRSSAQVISYEIAMGLSFVAVFLFAGTMSTTGIVNAQADKWFVVLLLPSFLVYVITMMGESNRIPFDLPEGEGELVGGFHTEYSSLKFAMFFLAEYINLATLSALATTLFLGGWRAPAPISTFWEGANHGWWPVLWFMVKLWAFIFFFIWLRGSLPRVRYDQLMKLGWKVLMPFSLGWILLVATIRALRNEGLAMNRIMLYSAIAIGVVLLVTVLWETLRGGKDKKIVPDPAQDRPTDAVGGSSAGGFPVPPMDAPHYHGGPVAAVPRRQTEASRKEVVQNGIH</sequence>
<dbReference type="GO" id="GO:0009060">
    <property type="term" value="P:aerobic respiration"/>
    <property type="evidence" value="ECO:0007669"/>
    <property type="project" value="TreeGrafter"/>
</dbReference>
<dbReference type="NCBIfam" id="NF004743">
    <property type="entry name" value="PRK06076.1-4"/>
    <property type="match status" value="1"/>
</dbReference>
<accession>A0A7W3LTK6</accession>
<dbReference type="InterPro" id="IPR001694">
    <property type="entry name" value="NADH_UbQ_OxRdtase_su1/FPO"/>
</dbReference>
<evidence type="ECO:0000256" key="1">
    <source>
        <dbReference type="ARBA" id="ARBA00004141"/>
    </source>
</evidence>
<evidence type="ECO:0000256" key="5">
    <source>
        <dbReference type="HAMAP-Rule" id="MF_01350"/>
    </source>
</evidence>
<name>A0A7W3LTK6_ACTNM</name>
<keyword evidence="5" id="KW-0830">Ubiquinone</keyword>